<protein>
    <submittedName>
        <fullName evidence="1">Accessory Sec system glycosyltransferase Asp1</fullName>
    </submittedName>
</protein>
<organism evidence="1 2">
    <name type="scientific">Fructilactobacillus carniphilus</name>
    <dbReference type="NCBI Taxonomy" id="2940297"/>
    <lineage>
        <taxon>Bacteria</taxon>
        <taxon>Bacillati</taxon>
        <taxon>Bacillota</taxon>
        <taxon>Bacilli</taxon>
        <taxon>Lactobacillales</taxon>
        <taxon>Lactobacillaceae</taxon>
        <taxon>Fructilactobacillus</taxon>
    </lineage>
</organism>
<gene>
    <name evidence="1" type="primary">asp1</name>
    <name evidence="1" type="ORF">M3M37_03965</name>
</gene>
<evidence type="ECO:0000313" key="1">
    <source>
        <dbReference type="EMBL" id="USS90021.1"/>
    </source>
</evidence>
<keyword evidence="2" id="KW-1185">Reference proteome</keyword>
<sequence>MVLIIPNFADRQGQPLEDLPEVVLAQMLLQTEQPVELAFLQPTLSLRRDLQELGMPDIPYWDAFADLQEVHDVEGMPVTIHDLTLSGDLIPFFNVGGNRILLYREQKLVAEVQTRNQIEVERITHYCDDGGQQLDEYSADGFLSTTTWLNLSGEVEKKAWFTPFHEPVFTMGPTGNLSIEADFQSHFKQPTYACLEDLVQERYQKHFQVPKQVIVAYRAGATQTNQFHLSLPAAQTVGLLETGVDFSSIVQLSQTYPQLQWVFPSQKLVDQFQQTTGVKLANPVTAIEPYPTTFSPGGSNELEAQLVYWQIQQQTAEQLAQTVQILMPELLANDKLVLLVGGDEATQNFIRAQQDEWMTTELGVDVNGNDYQSYIELGPPKNFQTEAEWLDYIDDQITDDDAEFNEADLHHFYQASLFNEQVQYLKPKEQTADLFRRVRLFLDMGPQADLKRQVEAISAGVPMISTAPTDLIKEAENGFENQNLFDLAKQMNYFLSNLQHWNQAVVASVDLMEAYERDQLLGRWKGVLDHG</sequence>
<dbReference type="InterPro" id="IPR022372">
    <property type="entry name" value="Accessory_SS_Asp1"/>
</dbReference>
<name>A0ABY5BU41_9LACO</name>
<reference evidence="1" key="1">
    <citation type="submission" date="2022-05" db="EMBL/GenBank/DDBJ databases">
        <authorList>
            <person name="Oliphant S.A."/>
            <person name="Watson-Haigh N.S."/>
            <person name="Sumby K.M."/>
            <person name="Gardner J.M."/>
            <person name="Jiranek V."/>
        </authorList>
    </citation>
    <scope>NUCLEOTIDE SEQUENCE</scope>
    <source>
        <strain evidence="1">KI4_A6</strain>
    </source>
</reference>
<accession>A0ABY5BU41</accession>
<dbReference type="RefSeq" id="WP_252794281.1">
    <property type="nucleotide sequence ID" value="NZ_CP097121.1"/>
</dbReference>
<dbReference type="Proteomes" id="UP001056164">
    <property type="component" value="Chromosome"/>
</dbReference>
<dbReference type="EMBL" id="CP097121">
    <property type="protein sequence ID" value="USS90021.1"/>
    <property type="molecule type" value="Genomic_DNA"/>
</dbReference>
<evidence type="ECO:0000313" key="2">
    <source>
        <dbReference type="Proteomes" id="UP001056164"/>
    </source>
</evidence>
<dbReference type="Pfam" id="PF16993">
    <property type="entry name" value="Asp1"/>
    <property type="match status" value="1"/>
</dbReference>
<proteinExistence type="predicted"/>